<reference evidence="2 3" key="1">
    <citation type="submission" date="2019-07" db="EMBL/GenBank/DDBJ databases">
        <title>The pathways for chlorine oxyanion respiration interact through the shared metabolite chlorate.</title>
        <authorList>
            <person name="Barnum T.P."/>
            <person name="Cheng Y."/>
            <person name="Hill K.A."/>
            <person name="Lucas L.N."/>
            <person name="Carlson H.K."/>
            <person name="Coates J.D."/>
        </authorList>
    </citation>
    <scope>NUCLEOTIDE SEQUENCE [LARGE SCALE GENOMIC DNA]</scope>
    <source>
        <strain evidence="2 3">SFB-1</strain>
    </source>
</reference>
<feature type="compositionally biased region" description="Polar residues" evidence="1">
    <location>
        <begin position="1"/>
        <end position="11"/>
    </location>
</feature>
<proteinExistence type="predicted"/>
<dbReference type="Pfam" id="PF07759">
    <property type="entry name" value="DUF1615"/>
    <property type="match status" value="1"/>
</dbReference>
<dbReference type="InterPro" id="IPR011673">
    <property type="entry name" value="DUF1615"/>
</dbReference>
<feature type="region of interest" description="Disordered" evidence="1">
    <location>
        <begin position="1"/>
        <end position="59"/>
    </location>
</feature>
<gene>
    <name evidence="2" type="ORF">FHP89_02190</name>
</gene>
<dbReference type="EMBL" id="VMNI01000002">
    <property type="protein sequence ID" value="TVO79634.1"/>
    <property type="molecule type" value="Genomic_DNA"/>
</dbReference>
<name>A0A557RLJ1_9RHOO</name>
<dbReference type="AlphaFoldDB" id="A0A557RLJ1"/>
<organism evidence="2 3">
    <name type="scientific">Denitromonas halophila</name>
    <dbReference type="NCBI Taxonomy" id="1629404"/>
    <lineage>
        <taxon>Bacteria</taxon>
        <taxon>Pseudomonadati</taxon>
        <taxon>Pseudomonadota</taxon>
        <taxon>Betaproteobacteria</taxon>
        <taxon>Rhodocyclales</taxon>
        <taxon>Zoogloeaceae</taxon>
        <taxon>Denitromonas</taxon>
    </lineage>
</organism>
<evidence type="ECO:0000313" key="2">
    <source>
        <dbReference type="EMBL" id="TVO79634.1"/>
    </source>
</evidence>
<dbReference type="Proteomes" id="UP000318349">
    <property type="component" value="Unassembled WGS sequence"/>
</dbReference>
<comment type="caution">
    <text evidence="2">The sequence shown here is derived from an EMBL/GenBank/DDBJ whole genome shotgun (WGS) entry which is preliminary data.</text>
</comment>
<sequence length="391" mass="43471">MFLAACQTTPYESRPSPSLPPAVPGQVTPAPSQPPQPTAPVQEAPVTQWPLTPPAGPRLSAADLLPGGIPDRPGWARDIDTALDHLGVPRSAETLCAAMGVIEQESTWQADPVVAGLPRIVRKEIDSRAERYGIPKIVVSAALEKSSPDGRSYAKRIAALRTEKQMNMLFEDMLSELPLGKTLLSGFNPIRTGGPMQVSIAFAEDHLRQRPFPYPRTGSVRHEVFTRRGGLYFGIANLLDYPADYPHPRYRFADFNAGQYSSRNAAFQSAITRVSGRKLAPDGDLLRYQGKSPSDEVSSTEAALRAIAGQLHLSARQIRSDLTREKSADFSHTRLYDRLWQLAERKAGRALPREQMPDILLKSPKIQRKLTTAWFAKRVEWRYDRCLARER</sequence>
<evidence type="ECO:0000256" key="1">
    <source>
        <dbReference type="SAM" id="MobiDB-lite"/>
    </source>
</evidence>
<protein>
    <submittedName>
        <fullName evidence="2">DUF1615 family protein</fullName>
    </submittedName>
</protein>
<accession>A0A557RLJ1</accession>
<evidence type="ECO:0000313" key="3">
    <source>
        <dbReference type="Proteomes" id="UP000318349"/>
    </source>
</evidence>